<reference evidence="1 2" key="1">
    <citation type="submission" date="2018-01" db="EMBL/GenBank/DDBJ databases">
        <authorList>
            <person name="Gaut B.S."/>
            <person name="Morton B.R."/>
            <person name="Clegg M.T."/>
            <person name="Duvall M.R."/>
        </authorList>
    </citation>
    <scope>NUCLEOTIDE SEQUENCE [LARGE SCALE GENOMIC DNA]</scope>
    <source>
        <strain evidence="1 2">HR-AY</strain>
    </source>
</reference>
<proteinExistence type="predicted"/>
<gene>
    <name evidence="1" type="ORF">C3L50_14475</name>
</gene>
<sequence>MKENEFDFLKGNKGSNGEITPFFIRKIELTNEVTENEKFLQCLNLYLTQDLSNHNSQISIEFYNINNKDILNLGLPQLTGLQIDNITNRQMENCNFHVFDYEDGKYDFYCEKINIK</sequence>
<protein>
    <submittedName>
        <fullName evidence="1">Uncharacterized protein</fullName>
    </submittedName>
</protein>
<dbReference type="Proteomes" id="UP000237310">
    <property type="component" value="Unassembled WGS sequence"/>
</dbReference>
<evidence type="ECO:0000313" key="2">
    <source>
        <dbReference type="Proteomes" id="UP000237310"/>
    </source>
</evidence>
<accession>A0A2S5A3T0</accession>
<evidence type="ECO:0000313" key="1">
    <source>
        <dbReference type="EMBL" id="POY37228.1"/>
    </source>
</evidence>
<dbReference type="OrthoDB" id="1447840at2"/>
<dbReference type="EMBL" id="PQVG01000009">
    <property type="protein sequence ID" value="POY37228.1"/>
    <property type="molecule type" value="Genomic_DNA"/>
</dbReference>
<comment type="caution">
    <text evidence="1">The sequence shown here is derived from an EMBL/GenBank/DDBJ whole genome shotgun (WGS) entry which is preliminary data.</text>
</comment>
<organism evidence="1 2">
    <name type="scientific">Flavobacterium alvei</name>
    <dbReference type="NCBI Taxonomy" id="2080416"/>
    <lineage>
        <taxon>Bacteria</taxon>
        <taxon>Pseudomonadati</taxon>
        <taxon>Bacteroidota</taxon>
        <taxon>Flavobacteriia</taxon>
        <taxon>Flavobacteriales</taxon>
        <taxon>Flavobacteriaceae</taxon>
        <taxon>Flavobacterium</taxon>
    </lineage>
</organism>
<keyword evidence="2" id="KW-1185">Reference proteome</keyword>
<name>A0A2S5A3T0_9FLAO</name>
<dbReference type="RefSeq" id="WP_103806901.1">
    <property type="nucleotide sequence ID" value="NZ_PQVG01000009.1"/>
</dbReference>
<dbReference type="AlphaFoldDB" id="A0A2S5A3T0"/>